<keyword evidence="1" id="KW-0812">Transmembrane</keyword>
<feature type="transmembrane region" description="Helical" evidence="1">
    <location>
        <begin position="50"/>
        <end position="70"/>
    </location>
</feature>
<evidence type="ECO:0000313" key="3">
    <source>
        <dbReference type="Proteomes" id="UP001064489"/>
    </source>
</evidence>
<proteinExistence type="predicted"/>
<evidence type="ECO:0000313" key="2">
    <source>
        <dbReference type="EMBL" id="KAI9195878.1"/>
    </source>
</evidence>
<dbReference type="Proteomes" id="UP001064489">
    <property type="component" value="Chromosome 1"/>
</dbReference>
<keyword evidence="3" id="KW-1185">Reference proteome</keyword>
<organism evidence="2 3">
    <name type="scientific">Acer negundo</name>
    <name type="common">Box elder</name>
    <dbReference type="NCBI Taxonomy" id="4023"/>
    <lineage>
        <taxon>Eukaryota</taxon>
        <taxon>Viridiplantae</taxon>
        <taxon>Streptophyta</taxon>
        <taxon>Embryophyta</taxon>
        <taxon>Tracheophyta</taxon>
        <taxon>Spermatophyta</taxon>
        <taxon>Magnoliopsida</taxon>
        <taxon>eudicotyledons</taxon>
        <taxon>Gunneridae</taxon>
        <taxon>Pentapetalae</taxon>
        <taxon>rosids</taxon>
        <taxon>malvids</taxon>
        <taxon>Sapindales</taxon>
        <taxon>Sapindaceae</taxon>
        <taxon>Hippocastanoideae</taxon>
        <taxon>Acereae</taxon>
        <taxon>Acer</taxon>
    </lineage>
</organism>
<sequence>MSKLDPVQSKPDFDRADKVFSLHNFTLHFVARTFLRGFRWIITIGNFFNLVDFGLIRVRIIVLIVLGIAWNGHELGSLERL</sequence>
<keyword evidence="1" id="KW-1133">Transmembrane helix</keyword>
<reference evidence="2" key="1">
    <citation type="journal article" date="2022" name="Plant J.">
        <title>Strategies of tolerance reflected in two North American maple genomes.</title>
        <authorList>
            <person name="McEvoy S.L."/>
            <person name="Sezen U.U."/>
            <person name="Trouern-Trend A."/>
            <person name="McMahon S.M."/>
            <person name="Schaberg P.G."/>
            <person name="Yang J."/>
            <person name="Wegrzyn J.L."/>
            <person name="Swenson N.G."/>
        </authorList>
    </citation>
    <scope>NUCLEOTIDE SEQUENCE</scope>
    <source>
        <strain evidence="2">91603</strain>
    </source>
</reference>
<comment type="caution">
    <text evidence="2">The sequence shown here is derived from an EMBL/GenBank/DDBJ whole genome shotgun (WGS) entry which is preliminary data.</text>
</comment>
<accession>A0AAD5JDJ7</accession>
<keyword evidence="1" id="KW-0472">Membrane</keyword>
<protein>
    <submittedName>
        <fullName evidence="2">Uncharacterized protein</fullName>
    </submittedName>
</protein>
<gene>
    <name evidence="2" type="ORF">LWI28_019021</name>
</gene>
<reference evidence="2" key="2">
    <citation type="submission" date="2023-02" db="EMBL/GenBank/DDBJ databases">
        <authorList>
            <person name="Swenson N.G."/>
            <person name="Wegrzyn J.L."/>
            <person name="Mcevoy S.L."/>
        </authorList>
    </citation>
    <scope>NUCLEOTIDE SEQUENCE</scope>
    <source>
        <strain evidence="2">91603</strain>
        <tissue evidence="2">Leaf</tissue>
    </source>
</reference>
<dbReference type="AlphaFoldDB" id="A0AAD5JDJ7"/>
<evidence type="ECO:0000256" key="1">
    <source>
        <dbReference type="SAM" id="Phobius"/>
    </source>
</evidence>
<dbReference type="EMBL" id="JAJSOW010000003">
    <property type="protein sequence ID" value="KAI9195878.1"/>
    <property type="molecule type" value="Genomic_DNA"/>
</dbReference>
<name>A0AAD5JDJ7_ACENE</name>